<evidence type="ECO:0000313" key="2">
    <source>
        <dbReference type="EMBL" id="ALA68593.1"/>
    </source>
</evidence>
<reference evidence="2 3" key="1">
    <citation type="submission" date="2013-10" db="EMBL/GenBank/DDBJ databases">
        <title>Complete genome sequence of Corynebacterium lactis DSM 45799(T), isolated from raw cow milk.</title>
        <authorList>
            <person name="Ruckert C."/>
            <person name="Albersmeier A."/>
            <person name="Lipski A."/>
            <person name="Kalinowski J."/>
        </authorList>
    </citation>
    <scope>NUCLEOTIDE SEQUENCE [LARGE SCALE GENOMIC DNA]</scope>
    <source>
        <strain evidence="2 3">RW2-5</strain>
    </source>
</reference>
<feature type="transmembrane region" description="Helical" evidence="1">
    <location>
        <begin position="78"/>
        <end position="100"/>
    </location>
</feature>
<dbReference type="RefSeq" id="WP_053412509.1">
    <property type="nucleotide sequence ID" value="NZ_CP006841.1"/>
</dbReference>
<dbReference type="AlphaFoldDB" id="A0A0K2H3R8"/>
<keyword evidence="1" id="KW-0472">Membrane</keyword>
<dbReference type="EMBL" id="CP006841">
    <property type="protein sequence ID" value="ALA68593.1"/>
    <property type="molecule type" value="Genomic_DNA"/>
</dbReference>
<dbReference type="KEGG" id="clw:CLAC_08450"/>
<proteinExistence type="predicted"/>
<gene>
    <name evidence="2" type="ORF">CLAC_08450</name>
</gene>
<feature type="transmembrane region" description="Helical" evidence="1">
    <location>
        <begin position="139"/>
        <end position="163"/>
    </location>
</feature>
<accession>A0A0K2H3R8</accession>
<evidence type="ECO:0000256" key="1">
    <source>
        <dbReference type="SAM" id="Phobius"/>
    </source>
</evidence>
<feature type="transmembrane region" description="Helical" evidence="1">
    <location>
        <begin position="7"/>
        <end position="28"/>
    </location>
</feature>
<name>A0A0K2H3R8_9CORY</name>
<dbReference type="PATRIC" id="fig|1408189.4.peg.1690"/>
<dbReference type="STRING" id="1408189.CLAC_08450"/>
<sequence length="172" mass="18402">MSIANAASTFYTAATKAWLISAGAILILEIARPFSGDGCTFNLLILFITLALFYYAACRAPHLFTSETRPKTHFIGGLVCLTAWSVTFAALNTLSSLIALKRDLFYLGTDPFFVTDISPGAAPYTSVTPFVASMESSNLALTFAVHLTCLAAIAALGLFLGTFQASKSPHRF</sequence>
<dbReference type="Proteomes" id="UP000058446">
    <property type="component" value="Chromosome"/>
</dbReference>
<keyword evidence="1" id="KW-0812">Transmembrane</keyword>
<keyword evidence="1" id="KW-1133">Transmembrane helix</keyword>
<evidence type="ECO:0000313" key="3">
    <source>
        <dbReference type="Proteomes" id="UP000058446"/>
    </source>
</evidence>
<feature type="transmembrane region" description="Helical" evidence="1">
    <location>
        <begin position="40"/>
        <end position="57"/>
    </location>
</feature>
<protein>
    <submittedName>
        <fullName evidence="2">Uncharacterized protein</fullName>
    </submittedName>
</protein>
<keyword evidence="3" id="KW-1185">Reference proteome</keyword>
<organism evidence="2 3">
    <name type="scientific">Corynebacterium lactis RW2-5</name>
    <dbReference type="NCBI Taxonomy" id="1408189"/>
    <lineage>
        <taxon>Bacteria</taxon>
        <taxon>Bacillati</taxon>
        <taxon>Actinomycetota</taxon>
        <taxon>Actinomycetes</taxon>
        <taxon>Mycobacteriales</taxon>
        <taxon>Corynebacteriaceae</taxon>
        <taxon>Corynebacterium</taxon>
    </lineage>
</organism>